<sequence>MSFNPAPFLLPDSEKYEGVNWIEFRTTLLSAVRARGLLPYLEGSLLRPPDTILPRPTTAWWGVKTEGTVAETWKSLTDAKDVKNDLTILSAENSLNAIKYTEGSNLEDHFSRLRTAWKKAVGAGSNIDVNRFRMVLKSMPTSWSIVLASLNSNNMGL</sequence>
<dbReference type="Proteomes" id="UP000308652">
    <property type="component" value="Unassembled WGS sequence"/>
</dbReference>
<dbReference type="STRING" id="68775.A0A5C3LXS8"/>
<evidence type="ECO:0000313" key="1">
    <source>
        <dbReference type="EMBL" id="TFK38049.1"/>
    </source>
</evidence>
<evidence type="ECO:0000313" key="2">
    <source>
        <dbReference type="Proteomes" id="UP000308652"/>
    </source>
</evidence>
<accession>A0A5C3LXS8</accession>
<organism evidence="1 2">
    <name type="scientific">Crucibulum laeve</name>
    <dbReference type="NCBI Taxonomy" id="68775"/>
    <lineage>
        <taxon>Eukaryota</taxon>
        <taxon>Fungi</taxon>
        <taxon>Dikarya</taxon>
        <taxon>Basidiomycota</taxon>
        <taxon>Agaricomycotina</taxon>
        <taxon>Agaricomycetes</taxon>
        <taxon>Agaricomycetidae</taxon>
        <taxon>Agaricales</taxon>
        <taxon>Agaricineae</taxon>
        <taxon>Nidulariaceae</taxon>
        <taxon>Crucibulum</taxon>
    </lineage>
</organism>
<keyword evidence="2" id="KW-1185">Reference proteome</keyword>
<name>A0A5C3LXS8_9AGAR</name>
<dbReference type="EMBL" id="ML213605">
    <property type="protein sequence ID" value="TFK38049.1"/>
    <property type="molecule type" value="Genomic_DNA"/>
</dbReference>
<proteinExistence type="predicted"/>
<gene>
    <name evidence="1" type="ORF">BDQ12DRAFT_666639</name>
</gene>
<protein>
    <submittedName>
        <fullName evidence="1">Uncharacterized protein</fullName>
    </submittedName>
</protein>
<reference evidence="1 2" key="1">
    <citation type="journal article" date="2019" name="Nat. Ecol. Evol.">
        <title>Megaphylogeny resolves global patterns of mushroom evolution.</title>
        <authorList>
            <person name="Varga T."/>
            <person name="Krizsan K."/>
            <person name="Foldi C."/>
            <person name="Dima B."/>
            <person name="Sanchez-Garcia M."/>
            <person name="Sanchez-Ramirez S."/>
            <person name="Szollosi G.J."/>
            <person name="Szarkandi J.G."/>
            <person name="Papp V."/>
            <person name="Albert L."/>
            <person name="Andreopoulos W."/>
            <person name="Angelini C."/>
            <person name="Antonin V."/>
            <person name="Barry K.W."/>
            <person name="Bougher N.L."/>
            <person name="Buchanan P."/>
            <person name="Buyck B."/>
            <person name="Bense V."/>
            <person name="Catcheside P."/>
            <person name="Chovatia M."/>
            <person name="Cooper J."/>
            <person name="Damon W."/>
            <person name="Desjardin D."/>
            <person name="Finy P."/>
            <person name="Geml J."/>
            <person name="Haridas S."/>
            <person name="Hughes K."/>
            <person name="Justo A."/>
            <person name="Karasinski D."/>
            <person name="Kautmanova I."/>
            <person name="Kiss B."/>
            <person name="Kocsube S."/>
            <person name="Kotiranta H."/>
            <person name="LaButti K.M."/>
            <person name="Lechner B.E."/>
            <person name="Liimatainen K."/>
            <person name="Lipzen A."/>
            <person name="Lukacs Z."/>
            <person name="Mihaltcheva S."/>
            <person name="Morgado L.N."/>
            <person name="Niskanen T."/>
            <person name="Noordeloos M.E."/>
            <person name="Ohm R.A."/>
            <person name="Ortiz-Santana B."/>
            <person name="Ovrebo C."/>
            <person name="Racz N."/>
            <person name="Riley R."/>
            <person name="Savchenko A."/>
            <person name="Shiryaev A."/>
            <person name="Soop K."/>
            <person name="Spirin V."/>
            <person name="Szebenyi C."/>
            <person name="Tomsovsky M."/>
            <person name="Tulloss R.E."/>
            <person name="Uehling J."/>
            <person name="Grigoriev I.V."/>
            <person name="Vagvolgyi C."/>
            <person name="Papp T."/>
            <person name="Martin F.M."/>
            <person name="Miettinen O."/>
            <person name="Hibbett D.S."/>
            <person name="Nagy L.G."/>
        </authorList>
    </citation>
    <scope>NUCLEOTIDE SEQUENCE [LARGE SCALE GENOMIC DNA]</scope>
    <source>
        <strain evidence="1 2">CBS 166.37</strain>
    </source>
</reference>
<dbReference type="AlphaFoldDB" id="A0A5C3LXS8"/>
<dbReference type="OrthoDB" id="3054003at2759"/>